<keyword evidence="3" id="KW-0677">Repeat</keyword>
<sequence>MSSVVVLATAGFDHKIRFWEASSRACTRTIRYPDSQVNALAISNDKLYIAAAGNPQIRIFDAANANNAQPVASFSHANNATAVGFQHERRWIFSGSEDGTVKVWDLRAPRAQRSYTCASDARYVPYPGYRQPSATSAVNSVVLHPNQVELVSGDQSGRVRIWDLQADKCSAELVPFAPGIDDGDVRASPKPRPVAVRSVAVASDGSRLVAGDNDADVYAWRATSTSSSKTIWEMEHVIEAAHDDASGHTFILKCAISPDAQLLVTTSSDKTAKVWSIERGWALERTLAQHQRWVWDACFSADSAYLVTASSDHSARLWDLHSGSAIRYYSGHTLAVTCCALNDSST</sequence>
<feature type="repeat" description="WD" evidence="4">
    <location>
        <begin position="73"/>
        <end position="114"/>
    </location>
</feature>
<evidence type="ECO:0008006" key="7">
    <source>
        <dbReference type="Google" id="ProtNLM"/>
    </source>
</evidence>
<dbReference type="CDD" id="cd00200">
    <property type="entry name" value="WD40"/>
    <property type="match status" value="1"/>
</dbReference>
<dbReference type="InterPro" id="IPR037588">
    <property type="entry name" value="MLST8"/>
</dbReference>
<dbReference type="Gene3D" id="2.130.10.10">
    <property type="entry name" value="YVTN repeat-like/Quinoprotein amine dehydrogenase"/>
    <property type="match status" value="1"/>
</dbReference>
<gene>
    <name evidence="5" type="ORF">CTAYLR_000849</name>
</gene>
<dbReference type="InterPro" id="IPR001680">
    <property type="entry name" value="WD40_rpt"/>
</dbReference>
<evidence type="ECO:0000256" key="2">
    <source>
        <dbReference type="ARBA" id="ARBA00022574"/>
    </source>
</evidence>
<dbReference type="PROSITE" id="PS50082">
    <property type="entry name" value="WD_REPEATS_2"/>
    <property type="match status" value="5"/>
</dbReference>
<dbReference type="GO" id="GO:0031929">
    <property type="term" value="P:TOR signaling"/>
    <property type="evidence" value="ECO:0007669"/>
    <property type="project" value="InterPro"/>
</dbReference>
<feature type="repeat" description="WD" evidence="4">
    <location>
        <begin position="287"/>
        <end position="328"/>
    </location>
</feature>
<evidence type="ECO:0000313" key="6">
    <source>
        <dbReference type="Proteomes" id="UP001230188"/>
    </source>
</evidence>
<dbReference type="InterPro" id="IPR015943">
    <property type="entry name" value="WD40/YVTN_repeat-like_dom_sf"/>
</dbReference>
<dbReference type="Pfam" id="PF00400">
    <property type="entry name" value="WD40"/>
    <property type="match status" value="5"/>
</dbReference>
<dbReference type="PROSITE" id="PS50294">
    <property type="entry name" value="WD_REPEATS_REGION"/>
    <property type="match status" value="3"/>
</dbReference>
<proteinExistence type="inferred from homology"/>
<evidence type="ECO:0000256" key="1">
    <source>
        <dbReference type="ARBA" id="ARBA00009890"/>
    </source>
</evidence>
<keyword evidence="2 4" id="KW-0853">WD repeat</keyword>
<evidence type="ECO:0000256" key="4">
    <source>
        <dbReference type="PROSITE-ProRule" id="PRU00221"/>
    </source>
</evidence>
<dbReference type="AlphaFoldDB" id="A0AAD7XNR4"/>
<dbReference type="InterPro" id="IPR020472">
    <property type="entry name" value="WD40_PAC1"/>
</dbReference>
<dbReference type="GO" id="GO:0032956">
    <property type="term" value="P:regulation of actin cytoskeleton organization"/>
    <property type="evidence" value="ECO:0007669"/>
    <property type="project" value="TreeGrafter"/>
</dbReference>
<dbReference type="GO" id="GO:0031932">
    <property type="term" value="C:TORC2 complex"/>
    <property type="evidence" value="ECO:0007669"/>
    <property type="project" value="InterPro"/>
</dbReference>
<dbReference type="EMBL" id="JAQMWT010000005">
    <property type="protein sequence ID" value="KAJ8614470.1"/>
    <property type="molecule type" value="Genomic_DNA"/>
</dbReference>
<feature type="repeat" description="WD" evidence="4">
    <location>
        <begin position="131"/>
        <end position="172"/>
    </location>
</feature>
<dbReference type="GO" id="GO:0031931">
    <property type="term" value="C:TORC1 complex"/>
    <property type="evidence" value="ECO:0007669"/>
    <property type="project" value="InterPro"/>
</dbReference>
<accession>A0AAD7XNR4</accession>
<feature type="repeat" description="WD" evidence="4">
    <location>
        <begin position="196"/>
        <end position="230"/>
    </location>
</feature>
<dbReference type="PRINTS" id="PR00320">
    <property type="entry name" value="GPROTEINBRPT"/>
</dbReference>
<comment type="similarity">
    <text evidence="1">Belongs to the WD repeat LST8 family.</text>
</comment>
<dbReference type="PANTHER" id="PTHR19842:SF0">
    <property type="entry name" value="TARGET OF RAPAMYCIN COMPLEX SUBUNIT LST8"/>
    <property type="match status" value="1"/>
</dbReference>
<keyword evidence="6" id="KW-1185">Reference proteome</keyword>
<dbReference type="PANTHER" id="PTHR19842">
    <property type="entry name" value="G BETA-LIKE PROTEIN GBL"/>
    <property type="match status" value="1"/>
</dbReference>
<evidence type="ECO:0000313" key="5">
    <source>
        <dbReference type="EMBL" id="KAJ8614470.1"/>
    </source>
</evidence>
<dbReference type="InterPro" id="IPR036322">
    <property type="entry name" value="WD40_repeat_dom_sf"/>
</dbReference>
<organism evidence="5 6">
    <name type="scientific">Chrysophaeum taylorii</name>
    <dbReference type="NCBI Taxonomy" id="2483200"/>
    <lineage>
        <taxon>Eukaryota</taxon>
        <taxon>Sar</taxon>
        <taxon>Stramenopiles</taxon>
        <taxon>Ochrophyta</taxon>
        <taxon>Pelagophyceae</taxon>
        <taxon>Pelagomonadales</taxon>
        <taxon>Pelagomonadaceae</taxon>
        <taxon>Chrysophaeum</taxon>
    </lineage>
</organism>
<dbReference type="PROSITE" id="PS00678">
    <property type="entry name" value="WD_REPEATS_1"/>
    <property type="match status" value="2"/>
</dbReference>
<comment type="caution">
    <text evidence="5">The sequence shown here is derived from an EMBL/GenBank/DDBJ whole genome shotgun (WGS) entry which is preliminary data.</text>
</comment>
<dbReference type="SMART" id="SM00320">
    <property type="entry name" value="WD40"/>
    <property type="match status" value="6"/>
</dbReference>
<dbReference type="InterPro" id="IPR019775">
    <property type="entry name" value="WD40_repeat_CS"/>
</dbReference>
<dbReference type="SUPFAM" id="SSF50978">
    <property type="entry name" value="WD40 repeat-like"/>
    <property type="match status" value="1"/>
</dbReference>
<protein>
    <recommendedName>
        <fullName evidence="7">Target of rapamycin complex subunit LST8</fullName>
    </recommendedName>
</protein>
<name>A0AAD7XNR4_9STRA</name>
<reference evidence="5" key="1">
    <citation type="submission" date="2023-01" db="EMBL/GenBank/DDBJ databases">
        <title>Metagenome sequencing of chrysophaentin producing Chrysophaeum taylorii.</title>
        <authorList>
            <person name="Davison J."/>
            <person name="Bewley C."/>
        </authorList>
    </citation>
    <scope>NUCLEOTIDE SEQUENCE</scope>
    <source>
        <strain evidence="5">NIES-1699</strain>
    </source>
</reference>
<evidence type="ECO:0000256" key="3">
    <source>
        <dbReference type="ARBA" id="ARBA00022737"/>
    </source>
</evidence>
<feature type="repeat" description="WD" evidence="4">
    <location>
        <begin position="255"/>
        <end position="285"/>
    </location>
</feature>
<dbReference type="Proteomes" id="UP001230188">
    <property type="component" value="Unassembled WGS sequence"/>
</dbReference>